<keyword evidence="5" id="KW-1185">Reference proteome</keyword>
<dbReference type="Proteomes" id="UP000006671">
    <property type="component" value="Unassembled WGS sequence"/>
</dbReference>
<dbReference type="Gene3D" id="3.80.10.10">
    <property type="entry name" value="Ribonuclease Inhibitor"/>
    <property type="match status" value="3"/>
</dbReference>
<gene>
    <name evidence="4" type="ORF">NAEGRDRAFT_65861</name>
</gene>
<evidence type="ECO:0000313" key="5">
    <source>
        <dbReference type="Proteomes" id="UP000006671"/>
    </source>
</evidence>
<evidence type="ECO:0000313" key="4">
    <source>
        <dbReference type="EMBL" id="EFC45958.1"/>
    </source>
</evidence>
<dbReference type="PANTHER" id="PTHR48051:SF1">
    <property type="entry name" value="RAS SUPPRESSOR PROTEIN 1"/>
    <property type="match status" value="1"/>
</dbReference>
<dbReference type="SMART" id="SM00369">
    <property type="entry name" value="LRR_TYP"/>
    <property type="match status" value="10"/>
</dbReference>
<keyword evidence="1" id="KW-0433">Leucine-rich repeat</keyword>
<dbReference type="GeneID" id="8848533"/>
<dbReference type="SUPFAM" id="SSF52047">
    <property type="entry name" value="RNI-like"/>
    <property type="match status" value="1"/>
</dbReference>
<proteinExistence type="predicted"/>
<dbReference type="AlphaFoldDB" id="D2VAH6"/>
<evidence type="ECO:0000256" key="1">
    <source>
        <dbReference type="ARBA" id="ARBA00022614"/>
    </source>
</evidence>
<dbReference type="InterPro" id="IPR001611">
    <property type="entry name" value="Leu-rich_rpt"/>
</dbReference>
<keyword evidence="2" id="KW-0677">Repeat</keyword>
<name>D2VAH6_NAEGR</name>
<reference evidence="4 5" key="1">
    <citation type="journal article" date="2010" name="Cell">
        <title>The genome of Naegleria gruberi illuminates early eukaryotic versatility.</title>
        <authorList>
            <person name="Fritz-Laylin L.K."/>
            <person name="Prochnik S.E."/>
            <person name="Ginger M.L."/>
            <person name="Dacks J.B."/>
            <person name="Carpenter M.L."/>
            <person name="Field M.C."/>
            <person name="Kuo A."/>
            <person name="Paredez A."/>
            <person name="Chapman J."/>
            <person name="Pham J."/>
            <person name="Shu S."/>
            <person name="Neupane R."/>
            <person name="Cipriano M."/>
            <person name="Mancuso J."/>
            <person name="Tu H."/>
            <person name="Salamov A."/>
            <person name="Lindquist E."/>
            <person name="Shapiro H."/>
            <person name="Lucas S."/>
            <person name="Grigoriev I.V."/>
            <person name="Cande W.Z."/>
            <person name="Fulton C."/>
            <person name="Rokhsar D.S."/>
            <person name="Dawson S.C."/>
        </authorList>
    </citation>
    <scope>NUCLEOTIDE SEQUENCE [LARGE SCALE GENOMIC DNA]</scope>
    <source>
        <strain evidence="4 5">NEG-M</strain>
    </source>
</reference>
<sequence>MLNHSPNNGGSNNSELTSSSKQKPEPININYLELFKNVKNFLYNEDIFKDSDENIIKQGCAQHYIKLERKGFSHFPDFILYSKSLKTELDVLILSHNEIRAIPPDIIQLEALKILDLSHNHHIKNFTYELMNLKNLIGLDLSYNIIERIPDAFFEKMKTKIMVLNLANNNIHSISNGNWADFAKKLIDLNLSDNKIVHIPDSLCECYNLTSLNLSANFIHHLPYDFYKLRKLKYLHLNRNRLSDLPMIEYENGDFSIFYDMELLENLDISHNSLSEEYLNGLGTLPNLKKYSFSHNNIVTLTQSFGISHSCKYLQTVHLSSNLLDELPTILADNLGNTLKELDICNNNISNLGDNFHKFVVLERLLMNRNFLTELPESIGSLVNLVELKASKNEIEKVSHLCFNENMKKLKEVDLDCNFIKELPSSIFLLPELITLRIEKNQLQSIPDTIVNSPNLYGIYAAYNELKELPENIGLCKCLRKIHVGKYSSFYYKYSLLKRV</sequence>
<dbReference type="eggNOG" id="KOG0619">
    <property type="taxonomic scope" value="Eukaryota"/>
</dbReference>
<dbReference type="PROSITE" id="PS51450">
    <property type="entry name" value="LRR"/>
    <property type="match status" value="5"/>
</dbReference>
<dbReference type="SMART" id="SM00364">
    <property type="entry name" value="LRR_BAC"/>
    <property type="match status" value="10"/>
</dbReference>
<evidence type="ECO:0000256" key="3">
    <source>
        <dbReference type="SAM" id="MobiDB-lite"/>
    </source>
</evidence>
<organism evidence="5">
    <name type="scientific">Naegleria gruberi</name>
    <name type="common">Amoeba</name>
    <dbReference type="NCBI Taxonomy" id="5762"/>
    <lineage>
        <taxon>Eukaryota</taxon>
        <taxon>Discoba</taxon>
        <taxon>Heterolobosea</taxon>
        <taxon>Tetramitia</taxon>
        <taxon>Eutetramitia</taxon>
        <taxon>Vahlkampfiidae</taxon>
        <taxon>Naegleria</taxon>
    </lineage>
</organism>
<dbReference type="OrthoDB" id="28578at2759"/>
<protein>
    <submittedName>
        <fullName evidence="4">Predicted protein</fullName>
    </submittedName>
</protein>
<dbReference type="InParanoid" id="D2VAH6"/>
<dbReference type="SUPFAM" id="SSF52058">
    <property type="entry name" value="L domain-like"/>
    <property type="match status" value="1"/>
</dbReference>
<dbReference type="GO" id="GO:0005737">
    <property type="term" value="C:cytoplasm"/>
    <property type="evidence" value="ECO:0007669"/>
    <property type="project" value="TreeGrafter"/>
</dbReference>
<dbReference type="Pfam" id="PF13855">
    <property type="entry name" value="LRR_8"/>
    <property type="match status" value="3"/>
</dbReference>
<dbReference type="RefSeq" id="XP_002678702.1">
    <property type="nucleotide sequence ID" value="XM_002678656.1"/>
</dbReference>
<dbReference type="VEuPathDB" id="AmoebaDB:NAEGRDRAFT_65861"/>
<feature type="region of interest" description="Disordered" evidence="3">
    <location>
        <begin position="1"/>
        <end position="23"/>
    </location>
</feature>
<dbReference type="OMA" id="NIWYLAL"/>
<dbReference type="KEGG" id="ngr:NAEGRDRAFT_65861"/>
<dbReference type="InterPro" id="IPR050216">
    <property type="entry name" value="LRR_domain-containing"/>
</dbReference>
<accession>D2VAH6</accession>
<dbReference type="PANTHER" id="PTHR48051">
    <property type="match status" value="1"/>
</dbReference>
<dbReference type="InterPro" id="IPR003591">
    <property type="entry name" value="Leu-rich_rpt_typical-subtyp"/>
</dbReference>
<dbReference type="EMBL" id="GG738860">
    <property type="protein sequence ID" value="EFC45958.1"/>
    <property type="molecule type" value="Genomic_DNA"/>
</dbReference>
<dbReference type="InterPro" id="IPR032675">
    <property type="entry name" value="LRR_dom_sf"/>
</dbReference>
<evidence type="ECO:0000256" key="2">
    <source>
        <dbReference type="ARBA" id="ARBA00022737"/>
    </source>
</evidence>
<dbReference type="STRING" id="5762.D2VAH6"/>